<dbReference type="PANTHER" id="PTHR24223">
    <property type="entry name" value="ATP-BINDING CASSETTE SUB-FAMILY C"/>
    <property type="match status" value="1"/>
</dbReference>
<evidence type="ECO:0000256" key="7">
    <source>
        <dbReference type="ARBA" id="ARBA00022989"/>
    </source>
</evidence>
<dbReference type="InterPro" id="IPR036640">
    <property type="entry name" value="ABC1_TM_sf"/>
</dbReference>
<dbReference type="PROSITE" id="PS50929">
    <property type="entry name" value="ABC_TM1F"/>
    <property type="match status" value="2"/>
</dbReference>
<feature type="transmembrane region" description="Helical" evidence="10">
    <location>
        <begin position="425"/>
        <end position="445"/>
    </location>
</feature>
<dbReference type="CDD" id="cd18604">
    <property type="entry name" value="ABC_6TM_VMR1_D2_like"/>
    <property type="match status" value="1"/>
</dbReference>
<dbReference type="SUPFAM" id="SSF90123">
    <property type="entry name" value="ABC transporter transmembrane region"/>
    <property type="match status" value="2"/>
</dbReference>
<dbReference type="STRING" id="329046.A0A1Y2B2Q5"/>
<feature type="domain" description="ABC transmembrane type-1" evidence="12">
    <location>
        <begin position="263"/>
        <end position="564"/>
    </location>
</feature>
<feature type="transmembrane region" description="Helical" evidence="10">
    <location>
        <begin position="1091"/>
        <end position="1116"/>
    </location>
</feature>
<dbReference type="InterPro" id="IPR027417">
    <property type="entry name" value="P-loop_NTPase"/>
</dbReference>
<dbReference type="FunFam" id="3.40.50.300:FF:000997">
    <property type="entry name" value="Multidrug resistance-associated protein 1"/>
    <property type="match status" value="1"/>
</dbReference>
<proteinExistence type="predicted"/>
<dbReference type="EMBL" id="MCGO01000095">
    <property type="protein sequence ID" value="ORY28365.1"/>
    <property type="molecule type" value="Genomic_DNA"/>
</dbReference>
<dbReference type="CDD" id="cd03244">
    <property type="entry name" value="ABCC_MRP_domain2"/>
    <property type="match status" value="1"/>
</dbReference>
<dbReference type="OrthoDB" id="6500128at2759"/>
<evidence type="ECO:0000256" key="5">
    <source>
        <dbReference type="ARBA" id="ARBA00022741"/>
    </source>
</evidence>
<dbReference type="PANTHER" id="PTHR24223:SF353">
    <property type="entry name" value="ABC TRANSPORTER ATP-BINDING PROTEIN_PERMEASE VMR1-RELATED"/>
    <property type="match status" value="1"/>
</dbReference>
<evidence type="ECO:0000256" key="2">
    <source>
        <dbReference type="ARBA" id="ARBA00022448"/>
    </source>
</evidence>
<dbReference type="Pfam" id="PF00664">
    <property type="entry name" value="ABC_membrane"/>
    <property type="match status" value="2"/>
</dbReference>
<dbReference type="Gene3D" id="1.20.1560.10">
    <property type="entry name" value="ABC transporter type 1, transmembrane domain"/>
    <property type="match status" value="2"/>
</dbReference>
<feature type="compositionally biased region" description="Polar residues" evidence="9">
    <location>
        <begin position="1545"/>
        <end position="1567"/>
    </location>
</feature>
<dbReference type="GO" id="GO:0016887">
    <property type="term" value="F:ATP hydrolysis activity"/>
    <property type="evidence" value="ECO:0007669"/>
    <property type="project" value="InterPro"/>
</dbReference>
<evidence type="ECO:0000256" key="10">
    <source>
        <dbReference type="SAM" id="Phobius"/>
    </source>
</evidence>
<feature type="transmembrane region" description="Helical" evidence="10">
    <location>
        <begin position="12"/>
        <end position="37"/>
    </location>
</feature>
<keyword evidence="5" id="KW-0547">Nucleotide-binding</keyword>
<dbReference type="GO" id="GO:0005524">
    <property type="term" value="F:ATP binding"/>
    <property type="evidence" value="ECO:0007669"/>
    <property type="project" value="UniProtKB-KW"/>
</dbReference>
<dbReference type="GO" id="GO:0140359">
    <property type="term" value="F:ABC-type transporter activity"/>
    <property type="evidence" value="ECO:0007669"/>
    <property type="project" value="InterPro"/>
</dbReference>
<dbReference type="Proteomes" id="UP000193642">
    <property type="component" value="Unassembled WGS sequence"/>
</dbReference>
<dbReference type="GO" id="GO:0016020">
    <property type="term" value="C:membrane"/>
    <property type="evidence" value="ECO:0007669"/>
    <property type="project" value="UniProtKB-SubCell"/>
</dbReference>
<evidence type="ECO:0000256" key="4">
    <source>
        <dbReference type="ARBA" id="ARBA00022737"/>
    </source>
</evidence>
<feature type="transmembrane region" description="Helical" evidence="10">
    <location>
        <begin position="302"/>
        <end position="326"/>
    </location>
</feature>
<feature type="compositionally biased region" description="Low complexity" evidence="9">
    <location>
        <begin position="676"/>
        <end position="687"/>
    </location>
</feature>
<accession>A0A1Y2B2Q5</accession>
<feature type="domain" description="ABC transporter" evidence="11">
    <location>
        <begin position="715"/>
        <end position="944"/>
    </location>
</feature>
<dbReference type="InterPro" id="IPR003593">
    <property type="entry name" value="AAA+_ATPase"/>
</dbReference>
<comment type="subcellular location">
    <subcellularLocation>
        <location evidence="1">Membrane</location>
        <topology evidence="1">Multi-pass membrane protein</topology>
    </subcellularLocation>
</comment>
<feature type="transmembrane region" description="Helical" evidence="10">
    <location>
        <begin position="112"/>
        <end position="130"/>
    </location>
</feature>
<organism evidence="13 14">
    <name type="scientific">Rhizoclosmatium globosum</name>
    <dbReference type="NCBI Taxonomy" id="329046"/>
    <lineage>
        <taxon>Eukaryota</taxon>
        <taxon>Fungi</taxon>
        <taxon>Fungi incertae sedis</taxon>
        <taxon>Chytridiomycota</taxon>
        <taxon>Chytridiomycota incertae sedis</taxon>
        <taxon>Chytridiomycetes</taxon>
        <taxon>Chytridiales</taxon>
        <taxon>Chytriomycetaceae</taxon>
        <taxon>Rhizoclosmatium</taxon>
    </lineage>
</organism>
<feature type="compositionally biased region" description="Basic and acidic residues" evidence="9">
    <location>
        <begin position="1526"/>
        <end position="1538"/>
    </location>
</feature>
<dbReference type="SMART" id="SM00382">
    <property type="entry name" value="AAA"/>
    <property type="match status" value="2"/>
</dbReference>
<feature type="transmembrane region" description="Helical" evidence="10">
    <location>
        <begin position="247"/>
        <end position="274"/>
    </location>
</feature>
<evidence type="ECO:0000313" key="14">
    <source>
        <dbReference type="Proteomes" id="UP000193642"/>
    </source>
</evidence>
<dbReference type="InterPro" id="IPR011527">
    <property type="entry name" value="ABC1_TM_dom"/>
</dbReference>
<feature type="transmembrane region" description="Helical" evidence="10">
    <location>
        <begin position="1184"/>
        <end position="1208"/>
    </location>
</feature>
<evidence type="ECO:0000259" key="12">
    <source>
        <dbReference type="PROSITE" id="PS50929"/>
    </source>
</evidence>
<feature type="transmembrane region" description="Helical" evidence="10">
    <location>
        <begin position="1282"/>
        <end position="1300"/>
    </location>
</feature>
<evidence type="ECO:0000256" key="3">
    <source>
        <dbReference type="ARBA" id="ARBA00022692"/>
    </source>
</evidence>
<keyword evidence="2" id="KW-0813">Transport</keyword>
<dbReference type="InterPro" id="IPR003439">
    <property type="entry name" value="ABC_transporter-like_ATP-bd"/>
</dbReference>
<keyword evidence="14" id="KW-1185">Reference proteome</keyword>
<feature type="transmembrane region" description="Helical" evidence="10">
    <location>
        <begin position="499"/>
        <end position="523"/>
    </location>
</feature>
<dbReference type="PROSITE" id="PS00211">
    <property type="entry name" value="ABC_TRANSPORTER_1"/>
    <property type="match status" value="2"/>
</dbReference>
<keyword evidence="6" id="KW-0067">ATP-binding</keyword>
<evidence type="ECO:0000259" key="11">
    <source>
        <dbReference type="PROSITE" id="PS50893"/>
    </source>
</evidence>
<keyword evidence="3 10" id="KW-0812">Transmembrane</keyword>
<keyword evidence="7 10" id="KW-1133">Transmembrane helix</keyword>
<dbReference type="Gene3D" id="3.40.50.300">
    <property type="entry name" value="P-loop containing nucleotide triphosphate hydrolases"/>
    <property type="match status" value="2"/>
</dbReference>
<feature type="domain" description="ABC transmembrane type-1" evidence="12">
    <location>
        <begin position="1064"/>
        <end position="1327"/>
    </location>
</feature>
<name>A0A1Y2B2Q5_9FUNG</name>
<feature type="region of interest" description="Disordered" evidence="9">
    <location>
        <begin position="670"/>
        <end position="697"/>
    </location>
</feature>
<dbReference type="InterPro" id="IPR017871">
    <property type="entry name" value="ABC_transporter-like_CS"/>
</dbReference>
<gene>
    <name evidence="13" type="ORF">BCR33DRAFT_725073</name>
</gene>
<evidence type="ECO:0000256" key="6">
    <source>
        <dbReference type="ARBA" id="ARBA00022840"/>
    </source>
</evidence>
<dbReference type="InterPro" id="IPR050173">
    <property type="entry name" value="ABC_transporter_C-like"/>
</dbReference>
<comment type="caution">
    <text evidence="13">The sequence shown here is derived from an EMBL/GenBank/DDBJ whole genome shotgun (WGS) entry which is preliminary data.</text>
</comment>
<dbReference type="CDD" id="cd18596">
    <property type="entry name" value="ABC_6TM_VMR1_D1_like"/>
    <property type="match status" value="1"/>
</dbReference>
<keyword evidence="8 10" id="KW-0472">Membrane</keyword>
<evidence type="ECO:0000256" key="9">
    <source>
        <dbReference type="SAM" id="MobiDB-lite"/>
    </source>
</evidence>
<feature type="domain" description="ABC transporter" evidence="11">
    <location>
        <begin position="1370"/>
        <end position="1683"/>
    </location>
</feature>
<evidence type="ECO:0000313" key="13">
    <source>
        <dbReference type="EMBL" id="ORY28365.1"/>
    </source>
</evidence>
<feature type="region of interest" description="Disordered" evidence="9">
    <location>
        <begin position="1519"/>
        <end position="1568"/>
    </location>
</feature>
<feature type="transmembrane region" description="Helical" evidence="10">
    <location>
        <begin position="77"/>
        <end position="100"/>
    </location>
</feature>
<evidence type="ECO:0000256" key="8">
    <source>
        <dbReference type="ARBA" id="ARBA00023136"/>
    </source>
</evidence>
<protein>
    <recommendedName>
        <fullName evidence="15">P-loop containing nucleoside triphosphate hydrolase protein</fullName>
    </recommendedName>
</protein>
<feature type="transmembrane region" description="Helical" evidence="10">
    <location>
        <begin position="49"/>
        <end position="71"/>
    </location>
</feature>
<dbReference type="SUPFAM" id="SSF52540">
    <property type="entry name" value="P-loop containing nucleoside triphosphate hydrolases"/>
    <property type="match status" value="2"/>
</dbReference>
<feature type="transmembrane region" description="Helical" evidence="10">
    <location>
        <begin position="142"/>
        <end position="160"/>
    </location>
</feature>
<dbReference type="CDD" id="cd03250">
    <property type="entry name" value="ABCC_MRP_domain1"/>
    <property type="match status" value="1"/>
</dbReference>
<feature type="transmembrane region" description="Helical" evidence="10">
    <location>
        <begin position="401"/>
        <end position="419"/>
    </location>
</feature>
<evidence type="ECO:0000256" key="1">
    <source>
        <dbReference type="ARBA" id="ARBA00004141"/>
    </source>
</evidence>
<keyword evidence="4" id="KW-0677">Repeat</keyword>
<sequence>MLPAVPPPERDFGLVSLGLLGSLVVLISGPVATLVFGRGSLHKNVRWTSLDSIHVFLIVLQSAVSLGFGVVEFGSVSIGLVVVEGLWALTWVVALLWLVLRIRRRASVDVSEGNSVFLFLVLLFFVRGIHLKSIAFAEPTSSLPFTAAVVSLVLILPQVVTEGVQRYWQVTFVGSLLSDSEREAGKREPCREQGASLLAQLTYSWIDALLIKARNKALEDEDVWDLSEKDKTESVVRRFRPFQKSTATLMAALFACFKWRITVVFIGCVIGSILDFSKTFFLNRIIVYLQSPPSEQDEYHGVLLLVGLLLGQIFTSTVNGWVFYLARRNAINLRSTLVSEIYEKALRRSAGIGKQAEKKDEKDKSMFDKPDQKANIGKIVSLMSSDANRLYNFAGFIHRPLVDLPIEAIISISALLYLLGPSALAGLLVVLVSGPLTGLISSMMIKEQLAYASATDNRTQVINEALQGIRIIKYFGWEQEFVKRVGAARENELSKNMKLWVYFIGYIVIAWGGSILVVFSSFFCYTVIAGHKLDPATAFTSVTLLHQVGVSLNVLPMIGMQLMRAKVSLDRIADFLKEEELEKYGDAENPYNSTVSHYTATKPVDNKNGNTVITERTPLLGEGSSSSHVAVPIINADEEPPLPPVELPAGYVPPTIGFYQGRFMYFGTDQKKKKSGSSAPSAAASGSNTPSLPKKKGWGIPLPWGKKKVDTPAQPTTPAVVEEDQGAFELRDVSLAFPLGKLSIVTGSTGSGKSSLLLSLLGELKCIRGFAFLPDPRSHAGATVAYVAQTAFLLNATIRDNILFGNAFDVVRYKAVIEACALVRDLEILEGGDLTEIGEKGINMSGGQKQRISLARAAYSQASIVLLDDCLSAVDAPTARHLLFKCILGPLMQNRTKILVTHATGLVLPYSDYVVVMKNGEVAGAGSLQEVLDDEELGLSISEDSKNDAIEIEQKSISELEGDESTIKASATEFKGVSTKGTKIVDEENRSTGSVKMSVYVSYFRASGGYDLWIKIWTDSSKVVGNSTLLASNQHDSVFTVMENSAYWFLSNKKFSVFSEQVDAMSFAPVTQSFLGGPVATSSVHQEEKTAIYYISVYAFLSLLGLLVSVLTRLWVLYGSLIGSRVLHVKLTEAVFGAPMRFFEKTPVGRLLNRFTKDMSTIDNDCMDSLDSFFRIIIQMASTIILILYVAPVSALVLPVIAFCYYWISNLYLEASRELKRLESVANSPIYAQFSETLIGVSTVRAFGTERNFSSQMEEKVDANNRNSFYLWTANRWLNLRCEYLSAVMSSVVGFAIIAAGLDPGWAGLTMIYVFEFTSNLTWLIRSHATLDMSMNAVERVDEYSAIDQEPPAIIPNNRPPPLWPSRGEIHVRNLSLKYAPELPNVLHELTFSTHPSEKIGVVGRTGSLCWKEYLTLAFFRILNQFEGSIVIDNIDITSIGLRDLRNRLTIIPQDPVLFEGTLRFNLDPLGAYTDEVIWDAVKAVGLLESMQTASSTGLKRNESGASLSSTVTAVNGVAGSSGSPLKKEVKSGKDAKSESVAVKPSSSAGSSEQTVLSVEDSTSTAKSGGLNLTLDFEVSESGSNFSQGQRQLICMARAILRQTKVFFLDEATASVDEATDANIQKTIRTSFKDATVVTIAHRLRTIIDYDRVLVLERGKIEEYDSPLNLLKKESGIFKKMCEESGEFTELLKMATAAAANKRLDSN</sequence>
<reference evidence="13 14" key="1">
    <citation type="submission" date="2016-07" db="EMBL/GenBank/DDBJ databases">
        <title>Pervasive Adenine N6-methylation of Active Genes in Fungi.</title>
        <authorList>
            <consortium name="DOE Joint Genome Institute"/>
            <person name="Mondo S.J."/>
            <person name="Dannebaum R.O."/>
            <person name="Kuo R.C."/>
            <person name="Labutti K."/>
            <person name="Haridas S."/>
            <person name="Kuo A."/>
            <person name="Salamov A."/>
            <person name="Ahrendt S.R."/>
            <person name="Lipzen A."/>
            <person name="Sullivan W."/>
            <person name="Andreopoulos W.B."/>
            <person name="Clum A."/>
            <person name="Lindquist E."/>
            <person name="Daum C."/>
            <person name="Ramamoorthy G.K."/>
            <person name="Gryganskyi A."/>
            <person name="Culley D."/>
            <person name="Magnuson J.K."/>
            <person name="James T.Y."/>
            <person name="O'Malley M.A."/>
            <person name="Stajich J.E."/>
            <person name="Spatafora J.W."/>
            <person name="Visel A."/>
            <person name="Grigoriev I.V."/>
        </authorList>
    </citation>
    <scope>NUCLEOTIDE SEQUENCE [LARGE SCALE GENOMIC DNA]</scope>
    <source>
        <strain evidence="13 14">JEL800</strain>
    </source>
</reference>
<dbReference type="PROSITE" id="PS50893">
    <property type="entry name" value="ABC_TRANSPORTER_2"/>
    <property type="match status" value="2"/>
</dbReference>
<evidence type="ECO:0008006" key="15">
    <source>
        <dbReference type="Google" id="ProtNLM"/>
    </source>
</evidence>
<dbReference type="Pfam" id="PF00005">
    <property type="entry name" value="ABC_tran"/>
    <property type="match status" value="2"/>
</dbReference>